<organism evidence="1">
    <name type="scientific">marine sediment metagenome</name>
    <dbReference type="NCBI Taxonomy" id="412755"/>
    <lineage>
        <taxon>unclassified sequences</taxon>
        <taxon>metagenomes</taxon>
        <taxon>ecological metagenomes</taxon>
    </lineage>
</organism>
<proteinExistence type="predicted"/>
<protein>
    <submittedName>
        <fullName evidence="1">Uncharacterized protein</fullName>
    </submittedName>
</protein>
<reference evidence="1" key="1">
    <citation type="journal article" date="2015" name="Nature">
        <title>Complex archaea that bridge the gap between prokaryotes and eukaryotes.</title>
        <authorList>
            <person name="Spang A."/>
            <person name="Saw J.H."/>
            <person name="Jorgensen S.L."/>
            <person name="Zaremba-Niedzwiedzka K."/>
            <person name="Martijn J."/>
            <person name="Lind A.E."/>
            <person name="van Eijk R."/>
            <person name="Schleper C."/>
            <person name="Guy L."/>
            <person name="Ettema T.J."/>
        </authorList>
    </citation>
    <scope>NUCLEOTIDE SEQUENCE</scope>
</reference>
<dbReference type="EMBL" id="LAZR01000481">
    <property type="protein sequence ID" value="KKN67211.1"/>
    <property type="molecule type" value="Genomic_DNA"/>
</dbReference>
<gene>
    <name evidence="1" type="ORF">LCGC14_0463840</name>
</gene>
<evidence type="ECO:0000313" key="1">
    <source>
        <dbReference type="EMBL" id="KKN67211.1"/>
    </source>
</evidence>
<name>A0A0F9V121_9ZZZZ</name>
<comment type="caution">
    <text evidence="1">The sequence shown here is derived from an EMBL/GenBank/DDBJ whole genome shotgun (WGS) entry which is preliminary data.</text>
</comment>
<accession>A0A0F9V121</accession>
<dbReference type="AlphaFoldDB" id="A0A0F9V121"/>
<sequence length="98" mass="11525">MRTIDFFKQYNFYAINGDKKVLIKDKDDLFSLLTGQYLADLKSFHNKAKKEEYEEEYWESDVKDRDFMSVLYNNSEGGKLISLHGITIIAEKNENSNN</sequence>